<dbReference type="Proteomes" id="UP001175211">
    <property type="component" value="Unassembled WGS sequence"/>
</dbReference>
<keyword evidence="3" id="KW-1185">Reference proteome</keyword>
<protein>
    <submittedName>
        <fullName evidence="2">Uncharacterized protein</fullName>
    </submittedName>
</protein>
<evidence type="ECO:0000256" key="1">
    <source>
        <dbReference type="SAM" id="MobiDB-lite"/>
    </source>
</evidence>
<dbReference type="AlphaFoldDB" id="A0AA39T621"/>
<gene>
    <name evidence="2" type="ORF">EV420DRAFT_1635966</name>
</gene>
<feature type="region of interest" description="Disordered" evidence="1">
    <location>
        <begin position="134"/>
        <end position="153"/>
    </location>
</feature>
<dbReference type="RefSeq" id="XP_060337523.1">
    <property type="nucleotide sequence ID" value="XM_060476519.1"/>
</dbReference>
<sequence length="218" mass="24482">MPRNWRTTLFLATQTGTQPDEVIYPALSDEFESPSLDNVPLDPIWYKSPDSSRQNVSDTHLTLMKIRRMQRREKERAREEPEVMEEESLANSLAAISIDSESNNVQEKSSSVRSFTSTFKPQYGTRALTGNVLEPEAHPSLGDSASNASSERRSSQGTSVFIPAYLIIYRSVFFRPSPTEQKLSSLSVPSAISNPGRGTFAMILYASFTLHGMFTYNW</sequence>
<evidence type="ECO:0000313" key="2">
    <source>
        <dbReference type="EMBL" id="KAK0466931.1"/>
    </source>
</evidence>
<dbReference type="EMBL" id="JAUEPS010000003">
    <property type="protein sequence ID" value="KAK0466931.1"/>
    <property type="molecule type" value="Genomic_DNA"/>
</dbReference>
<organism evidence="2 3">
    <name type="scientific">Armillaria tabescens</name>
    <name type="common">Ringless honey mushroom</name>
    <name type="synonym">Agaricus tabescens</name>
    <dbReference type="NCBI Taxonomy" id="1929756"/>
    <lineage>
        <taxon>Eukaryota</taxon>
        <taxon>Fungi</taxon>
        <taxon>Dikarya</taxon>
        <taxon>Basidiomycota</taxon>
        <taxon>Agaricomycotina</taxon>
        <taxon>Agaricomycetes</taxon>
        <taxon>Agaricomycetidae</taxon>
        <taxon>Agaricales</taxon>
        <taxon>Marasmiineae</taxon>
        <taxon>Physalacriaceae</taxon>
        <taxon>Desarmillaria</taxon>
    </lineage>
</organism>
<accession>A0AA39T621</accession>
<comment type="caution">
    <text evidence="2">The sequence shown here is derived from an EMBL/GenBank/DDBJ whole genome shotgun (WGS) entry which is preliminary data.</text>
</comment>
<dbReference type="GeneID" id="85360067"/>
<proteinExistence type="predicted"/>
<evidence type="ECO:0000313" key="3">
    <source>
        <dbReference type="Proteomes" id="UP001175211"/>
    </source>
</evidence>
<name>A0AA39T621_ARMTA</name>
<reference evidence="2" key="1">
    <citation type="submission" date="2023-06" db="EMBL/GenBank/DDBJ databases">
        <authorList>
            <consortium name="Lawrence Berkeley National Laboratory"/>
            <person name="Ahrendt S."/>
            <person name="Sahu N."/>
            <person name="Indic B."/>
            <person name="Wong-Bajracharya J."/>
            <person name="Merenyi Z."/>
            <person name="Ke H.-M."/>
            <person name="Monk M."/>
            <person name="Kocsube S."/>
            <person name="Drula E."/>
            <person name="Lipzen A."/>
            <person name="Balint B."/>
            <person name="Henrissat B."/>
            <person name="Andreopoulos B."/>
            <person name="Martin F.M."/>
            <person name="Harder C.B."/>
            <person name="Rigling D."/>
            <person name="Ford K.L."/>
            <person name="Foster G.D."/>
            <person name="Pangilinan J."/>
            <person name="Papanicolaou A."/>
            <person name="Barry K."/>
            <person name="LaButti K."/>
            <person name="Viragh M."/>
            <person name="Koriabine M."/>
            <person name="Yan M."/>
            <person name="Riley R."/>
            <person name="Champramary S."/>
            <person name="Plett K.L."/>
            <person name="Tsai I.J."/>
            <person name="Slot J."/>
            <person name="Sipos G."/>
            <person name="Plett J."/>
            <person name="Nagy L.G."/>
            <person name="Grigoriev I.V."/>
        </authorList>
    </citation>
    <scope>NUCLEOTIDE SEQUENCE</scope>
    <source>
        <strain evidence="2">CCBAS 213</strain>
    </source>
</reference>